<keyword evidence="4 5" id="KW-0472">Membrane</keyword>
<feature type="transmembrane region" description="Helical" evidence="5">
    <location>
        <begin position="114"/>
        <end position="140"/>
    </location>
</feature>
<evidence type="ECO:0000313" key="7">
    <source>
        <dbReference type="EMBL" id="OKH90339.1"/>
    </source>
</evidence>
<dbReference type="PANTHER" id="PTHR37422">
    <property type="entry name" value="TEICHURONIC ACID BIOSYNTHESIS PROTEIN TUAE"/>
    <property type="match status" value="1"/>
</dbReference>
<dbReference type="Proteomes" id="UP000186455">
    <property type="component" value="Unassembled WGS sequence"/>
</dbReference>
<dbReference type="AlphaFoldDB" id="A0A1Q4UXV5"/>
<evidence type="ECO:0000256" key="2">
    <source>
        <dbReference type="ARBA" id="ARBA00022692"/>
    </source>
</evidence>
<protein>
    <submittedName>
        <fullName evidence="7">O-antigen polymerase</fullName>
    </submittedName>
</protein>
<evidence type="ECO:0000256" key="1">
    <source>
        <dbReference type="ARBA" id="ARBA00004141"/>
    </source>
</evidence>
<feature type="transmembrane region" description="Helical" evidence="5">
    <location>
        <begin position="245"/>
        <end position="265"/>
    </location>
</feature>
<feature type="transmembrane region" description="Helical" evidence="5">
    <location>
        <begin position="152"/>
        <end position="172"/>
    </location>
</feature>
<dbReference type="Pfam" id="PF04932">
    <property type="entry name" value="Wzy_C"/>
    <property type="match status" value="1"/>
</dbReference>
<proteinExistence type="predicted"/>
<accession>A0A1Q4UXV5</accession>
<sequence length="327" mass="32273">MILLAACSGWALMTAAATGGRPEGLLLAVLAMAAAYAAGRIFGAVFPVGAPAVGALAGAVLAFLLPHLRAAPEGSSPLGHGGAAAALLALATGAACCAAWAARHRGARRALWTLAVLVTLSALLLDSLAGLTLCAGVLLISPAAARTARRAPALSCYGLAVAGVGAAAWAVAADVLPDGLMSSLEGQLTPYRVLLWRDALEMTREHPWAGVGPNLFGGLSPTVAESVVPDGRPHSALFQQAAEQGLVGVALLGAVFCWVLHALALSPRPTGVVLTAGASLTALAALAAVGDALSFMVVTVGAGLLAGVATARPLSPEPLPSAAAPPD</sequence>
<reference evidence="7 8" key="1">
    <citation type="submission" date="2015-06" db="EMBL/GenBank/DDBJ databases">
        <title>Cloning and characterization of the uncialamcin biosynthetic gene cluster.</title>
        <authorList>
            <person name="Yan X."/>
            <person name="Huang T."/>
            <person name="Ge H."/>
            <person name="Shen B."/>
        </authorList>
    </citation>
    <scope>NUCLEOTIDE SEQUENCE [LARGE SCALE GENOMIC DNA]</scope>
    <source>
        <strain evidence="7 8">DCA2648</strain>
    </source>
</reference>
<keyword evidence="3 5" id="KW-1133">Transmembrane helix</keyword>
<name>A0A1Q4UXV5_9ACTN</name>
<keyword evidence="8" id="KW-1185">Reference proteome</keyword>
<evidence type="ECO:0000256" key="4">
    <source>
        <dbReference type="ARBA" id="ARBA00023136"/>
    </source>
</evidence>
<evidence type="ECO:0000259" key="6">
    <source>
        <dbReference type="Pfam" id="PF04932"/>
    </source>
</evidence>
<keyword evidence="2 5" id="KW-0812">Transmembrane</keyword>
<feature type="transmembrane region" description="Helical" evidence="5">
    <location>
        <begin position="77"/>
        <end position="102"/>
    </location>
</feature>
<evidence type="ECO:0000256" key="3">
    <source>
        <dbReference type="ARBA" id="ARBA00022989"/>
    </source>
</evidence>
<dbReference type="PANTHER" id="PTHR37422:SF13">
    <property type="entry name" value="LIPOPOLYSACCHARIDE BIOSYNTHESIS PROTEIN PA4999-RELATED"/>
    <property type="match status" value="1"/>
</dbReference>
<dbReference type="STRING" id="1048205.AB852_36200"/>
<evidence type="ECO:0000256" key="5">
    <source>
        <dbReference type="SAM" id="Phobius"/>
    </source>
</evidence>
<dbReference type="EMBL" id="LFBV01000013">
    <property type="protein sequence ID" value="OKH90339.1"/>
    <property type="molecule type" value="Genomic_DNA"/>
</dbReference>
<feature type="transmembrane region" description="Helical" evidence="5">
    <location>
        <begin position="41"/>
        <end position="65"/>
    </location>
</feature>
<gene>
    <name evidence="7" type="ORF">AB852_36200</name>
</gene>
<organism evidence="7 8">
    <name type="scientific">Streptomyces uncialis</name>
    <dbReference type="NCBI Taxonomy" id="1048205"/>
    <lineage>
        <taxon>Bacteria</taxon>
        <taxon>Bacillati</taxon>
        <taxon>Actinomycetota</taxon>
        <taxon>Actinomycetes</taxon>
        <taxon>Kitasatosporales</taxon>
        <taxon>Streptomycetaceae</taxon>
        <taxon>Streptomyces</taxon>
    </lineage>
</organism>
<evidence type="ECO:0000313" key="8">
    <source>
        <dbReference type="Proteomes" id="UP000186455"/>
    </source>
</evidence>
<comment type="caution">
    <text evidence="7">The sequence shown here is derived from an EMBL/GenBank/DDBJ whole genome shotgun (WGS) entry which is preliminary data.</text>
</comment>
<dbReference type="GO" id="GO:0016020">
    <property type="term" value="C:membrane"/>
    <property type="evidence" value="ECO:0007669"/>
    <property type="project" value="UniProtKB-SubCell"/>
</dbReference>
<feature type="domain" description="O-antigen ligase-related" evidence="6">
    <location>
        <begin position="84"/>
        <end position="252"/>
    </location>
</feature>
<comment type="subcellular location">
    <subcellularLocation>
        <location evidence="1">Membrane</location>
        <topology evidence="1">Multi-pass membrane protein</topology>
    </subcellularLocation>
</comment>
<dbReference type="InterPro" id="IPR051533">
    <property type="entry name" value="WaaL-like"/>
</dbReference>
<dbReference type="InterPro" id="IPR007016">
    <property type="entry name" value="O-antigen_ligase-rel_domated"/>
</dbReference>